<dbReference type="InterPro" id="IPR015797">
    <property type="entry name" value="NUDIX_hydrolase-like_dom_sf"/>
</dbReference>
<comment type="caution">
    <text evidence="4">The sequence shown here is derived from an EMBL/GenBank/DDBJ whole genome shotgun (WGS) entry which is preliminary data.</text>
</comment>
<dbReference type="SUPFAM" id="SSF55811">
    <property type="entry name" value="Nudix"/>
    <property type="match status" value="1"/>
</dbReference>
<protein>
    <submittedName>
        <fullName evidence="4">Putative NUDIX hydrolase</fullName>
    </submittedName>
</protein>
<keyword evidence="5" id="KW-1185">Reference proteome</keyword>
<evidence type="ECO:0000256" key="2">
    <source>
        <dbReference type="ARBA" id="ARBA00022801"/>
    </source>
</evidence>
<evidence type="ECO:0000256" key="1">
    <source>
        <dbReference type="ARBA" id="ARBA00001946"/>
    </source>
</evidence>
<reference evidence="5" key="1">
    <citation type="submission" date="2015-04" db="EMBL/GenBank/DDBJ databases">
        <title>Physiological reanalysis, assessment of diazotrophy, and genome sequences of multiple isolates of Streptomyces thermoautotrophicus.</title>
        <authorList>
            <person name="MacKellar D.C."/>
            <person name="Lieber L."/>
            <person name="Norman J."/>
            <person name="Bolger A."/>
            <person name="Tobin C."/>
            <person name="Murray J.W."/>
            <person name="Chang R."/>
            <person name="Ford T."/>
            <person name="Nguyen P.Q."/>
            <person name="Woodward J."/>
            <person name="Permingeat H."/>
            <person name="Joshi N.S."/>
            <person name="Silver P.A."/>
            <person name="Usadel B."/>
            <person name="Rutherford A.W."/>
            <person name="Friesen M."/>
            <person name="Prell J."/>
        </authorList>
    </citation>
    <scope>NUCLEOTIDE SEQUENCE [LARGE SCALE GENOMIC DNA]</scope>
    <source>
        <strain evidence="5">H1</strain>
    </source>
</reference>
<dbReference type="Pfam" id="PF00293">
    <property type="entry name" value="NUDIX"/>
    <property type="match status" value="1"/>
</dbReference>
<evidence type="ECO:0000259" key="3">
    <source>
        <dbReference type="Pfam" id="PF00293"/>
    </source>
</evidence>
<sequence length="98" mass="10958">MVREVREETGIEVEVTGLVGIYSNPDHVIEYTSNGEVRQEFSICFHARPIGGQLATSSESTEVRWVPVDELDGLDIPPSIRLRIHHGLDPNRTEPHIG</sequence>
<dbReference type="EMBL" id="LAXD01000001">
    <property type="protein sequence ID" value="KWW98980.1"/>
    <property type="molecule type" value="Genomic_DNA"/>
</dbReference>
<comment type="cofactor">
    <cofactor evidence="1">
        <name>Mg(2+)</name>
        <dbReference type="ChEBI" id="CHEBI:18420"/>
    </cofactor>
</comment>
<name>A0A132MM98_9ACTN</name>
<organism evidence="4 5">
    <name type="scientific">Carbonactinospora thermoautotrophica</name>
    <dbReference type="NCBI Taxonomy" id="1469144"/>
    <lineage>
        <taxon>Bacteria</taxon>
        <taxon>Bacillati</taxon>
        <taxon>Actinomycetota</taxon>
        <taxon>Actinomycetes</taxon>
        <taxon>Kitasatosporales</taxon>
        <taxon>Carbonactinosporaceae</taxon>
        <taxon>Carbonactinospora</taxon>
    </lineage>
</organism>
<keyword evidence="2 4" id="KW-0378">Hydrolase</keyword>
<proteinExistence type="predicted"/>
<dbReference type="Proteomes" id="UP000070188">
    <property type="component" value="Unassembled WGS sequence"/>
</dbReference>
<feature type="domain" description="Nudix hydrolase" evidence="3">
    <location>
        <begin position="2"/>
        <end position="71"/>
    </location>
</feature>
<evidence type="ECO:0000313" key="5">
    <source>
        <dbReference type="Proteomes" id="UP000070188"/>
    </source>
</evidence>
<dbReference type="PATRIC" id="fig|1469144.10.peg.707"/>
<accession>A0A132MM98</accession>
<dbReference type="PANTHER" id="PTHR43046:SF16">
    <property type="entry name" value="ADP-RIBOSE PYROPHOSPHATASE YJHB-RELATED"/>
    <property type="match status" value="1"/>
</dbReference>
<dbReference type="PANTHER" id="PTHR43046">
    <property type="entry name" value="GDP-MANNOSE MANNOSYL HYDROLASE"/>
    <property type="match status" value="1"/>
</dbReference>
<dbReference type="GO" id="GO:0016787">
    <property type="term" value="F:hydrolase activity"/>
    <property type="evidence" value="ECO:0007669"/>
    <property type="project" value="UniProtKB-KW"/>
</dbReference>
<dbReference type="Gene3D" id="3.90.79.10">
    <property type="entry name" value="Nucleoside Triphosphate Pyrophosphohydrolase"/>
    <property type="match status" value="1"/>
</dbReference>
<dbReference type="InterPro" id="IPR000086">
    <property type="entry name" value="NUDIX_hydrolase_dom"/>
</dbReference>
<dbReference type="STRING" id="1469144.LI90_610"/>
<dbReference type="AlphaFoldDB" id="A0A132MM98"/>
<evidence type="ECO:0000313" key="4">
    <source>
        <dbReference type="EMBL" id="KWW98980.1"/>
    </source>
</evidence>
<gene>
    <name evidence="4" type="ORF">LI90_610</name>
</gene>